<protein>
    <recommendedName>
        <fullName evidence="5">DUF2612 domain-containing protein</fullName>
    </recommendedName>
</protein>
<reference evidence="1" key="1">
    <citation type="journal article" date="2014" name="Int. J. Syst. Evol. Microbiol.">
        <title>Complete genome of a new Firmicutes species belonging to the dominant human colonic microbiota ('Ruminococcus bicirculans') reveals two chromosomes and a selective capacity to utilize plant glucans.</title>
        <authorList>
            <consortium name="NISC Comparative Sequencing Program"/>
            <person name="Wegmann U."/>
            <person name="Louis P."/>
            <person name="Goesmann A."/>
            <person name="Henrissat B."/>
            <person name="Duncan S.H."/>
            <person name="Flint H.J."/>
        </authorList>
    </citation>
    <scope>NUCLEOTIDE SEQUENCE</scope>
    <source>
        <strain evidence="1">NBRC 3250</strain>
    </source>
</reference>
<dbReference type="EMBL" id="BSNW01000017">
    <property type="protein sequence ID" value="GLQ69345.1"/>
    <property type="molecule type" value="Genomic_DNA"/>
</dbReference>
<dbReference type="Proteomes" id="UP001156672">
    <property type="component" value="Unassembled WGS sequence"/>
</dbReference>
<gene>
    <name evidence="2" type="ORF">AD941_05035</name>
    <name evidence="1" type="ORF">GCM10007866_17960</name>
</gene>
<dbReference type="AlphaFoldDB" id="A0AAW3QXW5"/>
<dbReference type="Pfam" id="PF11041">
    <property type="entry name" value="Phage_Wedge1"/>
    <property type="match status" value="1"/>
</dbReference>
<evidence type="ECO:0000313" key="4">
    <source>
        <dbReference type="Proteomes" id="UP001156672"/>
    </source>
</evidence>
<dbReference type="EMBL" id="LHZN01000118">
    <property type="protein sequence ID" value="KXV39461.1"/>
    <property type="molecule type" value="Genomic_DNA"/>
</dbReference>
<name>A0AAW3QXW5_9PROT</name>
<organism evidence="2 3">
    <name type="scientific">Gluconobacter albidus</name>
    <dbReference type="NCBI Taxonomy" id="318683"/>
    <lineage>
        <taxon>Bacteria</taxon>
        <taxon>Pseudomonadati</taxon>
        <taxon>Pseudomonadota</taxon>
        <taxon>Alphaproteobacteria</taxon>
        <taxon>Acetobacterales</taxon>
        <taxon>Acetobacteraceae</taxon>
        <taxon>Gluconobacter</taxon>
    </lineage>
</organism>
<evidence type="ECO:0008006" key="5">
    <source>
        <dbReference type="Google" id="ProtNLM"/>
    </source>
</evidence>
<evidence type="ECO:0000313" key="1">
    <source>
        <dbReference type="EMBL" id="GLQ69345.1"/>
    </source>
</evidence>
<reference evidence="1" key="4">
    <citation type="submission" date="2023-01" db="EMBL/GenBank/DDBJ databases">
        <title>Draft genome sequence of Gluconobacter albidus strain NBRC 3250.</title>
        <authorList>
            <person name="Sun Q."/>
            <person name="Mori K."/>
        </authorList>
    </citation>
    <scope>NUCLEOTIDE SEQUENCE</scope>
    <source>
        <strain evidence="1">NBRC 3250</strain>
    </source>
</reference>
<dbReference type="Proteomes" id="UP000075682">
    <property type="component" value="Unassembled WGS sequence"/>
</dbReference>
<proteinExistence type="predicted"/>
<comment type="caution">
    <text evidence="2">The sequence shown here is derived from an EMBL/GenBank/DDBJ whole genome shotgun (WGS) entry which is preliminary data.</text>
</comment>
<evidence type="ECO:0000313" key="3">
    <source>
        <dbReference type="Proteomes" id="UP000075682"/>
    </source>
</evidence>
<evidence type="ECO:0000313" key="2">
    <source>
        <dbReference type="EMBL" id="KXV39461.1"/>
    </source>
</evidence>
<reference evidence="2 3" key="2">
    <citation type="submission" date="2015-06" db="EMBL/GenBank/DDBJ databases">
        <title>Improved classification and identification of acetic acid bacteria using matrix-assisted laser desorption/ionization time-of-flight mass spectrometry; Gluconobacter nephelii and Gluconobacter uchimurae are later heterotypic synonyms of Gluconobacter japonicus and Gluconobacter oxydans, respectively.</title>
        <authorList>
            <person name="Li L."/>
            <person name="Cleenwerck I."/>
            <person name="De Vuyst L."/>
            <person name="Vandamme P."/>
        </authorList>
    </citation>
    <scope>NUCLEOTIDE SEQUENCE [LARGE SCALE GENOMIC DNA]</scope>
    <source>
        <strain evidence="2 3">LMG 1356</strain>
    </source>
</reference>
<sequence length="204" mass="22075">MENVNETILAEYANSPSLNTIIAGFNQAIDPAVLIDLFYTQVFNPQTAVGWGLDVWGRIVGVGRILNVAETGYIGFHEADDGTSVIGGFGYGIFYGGQGSTSNFALTDDAFRILIFSKAAANISSGSISDLNSILMMLFSDYGLIWVEETSSTEMTIRHNWVLTSVQAAMIEQTGILCRPSTVSVAYAFTWVVQPKTDFGSDIL</sequence>
<keyword evidence="4" id="KW-1185">Reference proteome</keyword>
<accession>A0AAW3QXW5</accession>
<dbReference type="InterPro" id="IPR021283">
    <property type="entry name" value="Phage_Wedge1"/>
</dbReference>
<dbReference type="RefSeq" id="WP_062028790.1">
    <property type="nucleotide sequence ID" value="NZ_BEWL01000010.1"/>
</dbReference>
<reference evidence="4" key="3">
    <citation type="journal article" date="2019" name="Int. J. Syst. Evol. Microbiol.">
        <title>The Global Catalogue of Microorganisms (GCM) 10K type strain sequencing project: providing services to taxonomists for standard genome sequencing and annotation.</title>
        <authorList>
            <consortium name="The Broad Institute Genomics Platform"/>
            <consortium name="The Broad Institute Genome Sequencing Center for Infectious Disease"/>
            <person name="Wu L."/>
            <person name="Ma J."/>
        </authorList>
    </citation>
    <scope>NUCLEOTIDE SEQUENCE [LARGE SCALE GENOMIC DNA]</scope>
    <source>
        <strain evidence="4">NBRC 3250</strain>
    </source>
</reference>